<evidence type="ECO:0000256" key="6">
    <source>
        <dbReference type="ARBA" id="ARBA00022842"/>
    </source>
</evidence>
<name>A0A1H7W014_STIAU</name>
<feature type="binding site" evidence="9">
    <location>
        <begin position="9"/>
        <end position="10"/>
    </location>
    <ligand>
        <name>ATP</name>
        <dbReference type="ChEBI" id="CHEBI:30616"/>
    </ligand>
</feature>
<accession>A0A1H7W014</accession>
<reference evidence="12" key="1">
    <citation type="submission" date="2016-10" db="EMBL/GenBank/DDBJ databases">
        <authorList>
            <person name="Varghese N."/>
            <person name="Submissions S."/>
        </authorList>
    </citation>
    <scope>NUCLEOTIDE SEQUENCE [LARGE SCALE GENOMIC DNA]</scope>
    <source>
        <strain evidence="12">DSM 17044</strain>
    </source>
</reference>
<evidence type="ECO:0000256" key="3">
    <source>
        <dbReference type="ARBA" id="ARBA00022695"/>
    </source>
</evidence>
<feature type="binding site" evidence="9">
    <location>
        <begin position="122"/>
        <end position="128"/>
    </location>
    <ligand>
        <name>ATP</name>
        <dbReference type="ChEBI" id="CHEBI:30616"/>
    </ligand>
</feature>
<feature type="binding site" evidence="9">
    <location>
        <position position="97"/>
    </location>
    <ligand>
        <name>ATP</name>
        <dbReference type="ChEBI" id="CHEBI:30616"/>
    </ligand>
</feature>
<dbReference type="PANTHER" id="PTHR21342">
    <property type="entry name" value="PHOSPHOPANTETHEINE ADENYLYLTRANSFERASE"/>
    <property type="match status" value="1"/>
</dbReference>
<keyword evidence="2 9" id="KW-0808">Transferase</keyword>
<dbReference type="HAMAP" id="MF_00151">
    <property type="entry name" value="PPAT_bact"/>
    <property type="match status" value="1"/>
</dbReference>
<dbReference type="OrthoDB" id="9806661at2"/>
<evidence type="ECO:0000256" key="4">
    <source>
        <dbReference type="ARBA" id="ARBA00022741"/>
    </source>
</evidence>
<evidence type="ECO:0000256" key="9">
    <source>
        <dbReference type="HAMAP-Rule" id="MF_00151"/>
    </source>
</evidence>
<evidence type="ECO:0000313" key="11">
    <source>
        <dbReference type="EMBL" id="SEM14821.1"/>
    </source>
</evidence>
<organism evidence="11 12">
    <name type="scientific">Stigmatella aurantiaca</name>
    <dbReference type="NCBI Taxonomy" id="41"/>
    <lineage>
        <taxon>Bacteria</taxon>
        <taxon>Pseudomonadati</taxon>
        <taxon>Myxococcota</taxon>
        <taxon>Myxococcia</taxon>
        <taxon>Myxococcales</taxon>
        <taxon>Cystobacterineae</taxon>
        <taxon>Archangiaceae</taxon>
        <taxon>Stigmatella</taxon>
    </lineage>
</organism>
<keyword evidence="6 9" id="KW-0460">Magnesium</keyword>
<dbReference type="Proteomes" id="UP000182719">
    <property type="component" value="Unassembled WGS sequence"/>
</dbReference>
<feature type="binding site" evidence="9">
    <location>
        <position position="41"/>
    </location>
    <ligand>
        <name>substrate</name>
    </ligand>
</feature>
<gene>
    <name evidence="9" type="primary">coaD</name>
    <name evidence="11" type="ORF">SAMN05444354_11290</name>
</gene>
<dbReference type="NCBIfam" id="TIGR01510">
    <property type="entry name" value="coaD_prev_kdtB"/>
    <property type="match status" value="1"/>
</dbReference>
<dbReference type="GO" id="GO:0015937">
    <property type="term" value="P:coenzyme A biosynthetic process"/>
    <property type="evidence" value="ECO:0007669"/>
    <property type="project" value="UniProtKB-UniRule"/>
</dbReference>
<comment type="similarity">
    <text evidence="9">Belongs to the bacterial CoaD family.</text>
</comment>
<dbReference type="GO" id="GO:0005737">
    <property type="term" value="C:cytoplasm"/>
    <property type="evidence" value="ECO:0007669"/>
    <property type="project" value="UniProtKB-SubCell"/>
</dbReference>
<dbReference type="CDD" id="cd02163">
    <property type="entry name" value="PPAT"/>
    <property type="match status" value="1"/>
</dbReference>
<evidence type="ECO:0000313" key="12">
    <source>
        <dbReference type="Proteomes" id="UP000182719"/>
    </source>
</evidence>
<feature type="binding site" evidence="9">
    <location>
        <position position="9"/>
    </location>
    <ligand>
        <name>substrate</name>
    </ligand>
</feature>
<evidence type="ECO:0000256" key="1">
    <source>
        <dbReference type="ARBA" id="ARBA00022490"/>
    </source>
</evidence>
<comment type="catalytic activity">
    <reaction evidence="8 9">
        <text>(R)-4'-phosphopantetheine + ATP + H(+) = 3'-dephospho-CoA + diphosphate</text>
        <dbReference type="Rhea" id="RHEA:19801"/>
        <dbReference type="ChEBI" id="CHEBI:15378"/>
        <dbReference type="ChEBI" id="CHEBI:30616"/>
        <dbReference type="ChEBI" id="CHEBI:33019"/>
        <dbReference type="ChEBI" id="CHEBI:57328"/>
        <dbReference type="ChEBI" id="CHEBI:61723"/>
        <dbReference type="EC" id="2.7.7.3"/>
    </reaction>
</comment>
<dbReference type="InterPro" id="IPR004821">
    <property type="entry name" value="Cyt_trans-like"/>
</dbReference>
<dbReference type="AlphaFoldDB" id="A0A1H7W014"/>
<comment type="cofactor">
    <cofactor evidence="9">
        <name>Mg(2+)</name>
        <dbReference type="ChEBI" id="CHEBI:18420"/>
    </cofactor>
</comment>
<dbReference type="GO" id="GO:0004595">
    <property type="term" value="F:pantetheine-phosphate adenylyltransferase activity"/>
    <property type="evidence" value="ECO:0007669"/>
    <property type="project" value="UniProtKB-UniRule"/>
</dbReference>
<keyword evidence="7 9" id="KW-0173">Coenzyme A biosynthesis</keyword>
<comment type="function">
    <text evidence="9">Reversibly transfers an adenylyl group from ATP to 4'-phosphopantetheine, yielding dephospho-CoA (dPCoA) and pyrophosphate.</text>
</comment>
<dbReference type="EMBL" id="FOAP01000012">
    <property type="protein sequence ID" value="SEM14821.1"/>
    <property type="molecule type" value="Genomic_DNA"/>
</dbReference>
<dbReference type="EC" id="2.7.7.3" evidence="9"/>
<comment type="subunit">
    <text evidence="9">Homohexamer.</text>
</comment>
<dbReference type="InterPro" id="IPR014729">
    <property type="entry name" value="Rossmann-like_a/b/a_fold"/>
</dbReference>
<evidence type="ECO:0000256" key="5">
    <source>
        <dbReference type="ARBA" id="ARBA00022840"/>
    </source>
</evidence>
<keyword evidence="1 9" id="KW-0963">Cytoplasm</keyword>
<evidence type="ECO:0000259" key="10">
    <source>
        <dbReference type="Pfam" id="PF01467"/>
    </source>
</evidence>
<dbReference type="InterPro" id="IPR001980">
    <property type="entry name" value="PPAT"/>
</dbReference>
<protein>
    <recommendedName>
        <fullName evidence="9">Phosphopantetheine adenylyltransferase</fullName>
        <ecNumber evidence="9">2.7.7.3</ecNumber>
    </recommendedName>
    <alternativeName>
        <fullName evidence="9">Dephospho-CoA pyrophosphorylase</fullName>
    </alternativeName>
    <alternativeName>
        <fullName evidence="9">Pantetheine-phosphate adenylyltransferase</fullName>
        <shortName evidence="9">PPAT</shortName>
    </alternativeName>
</protein>
<evidence type="ECO:0000256" key="7">
    <source>
        <dbReference type="ARBA" id="ARBA00022993"/>
    </source>
</evidence>
<feature type="site" description="Transition state stabilizer" evidence="9">
    <location>
        <position position="17"/>
    </location>
</feature>
<dbReference type="RefSeq" id="WP_075008545.1">
    <property type="nucleotide sequence ID" value="NZ_FOAP01000012.1"/>
</dbReference>
<feature type="binding site" evidence="9">
    <location>
        <position position="86"/>
    </location>
    <ligand>
        <name>substrate</name>
    </ligand>
</feature>
<keyword evidence="4 9" id="KW-0547">Nucleotide-binding</keyword>
<keyword evidence="12" id="KW-1185">Reference proteome</keyword>
<keyword evidence="5 9" id="KW-0067">ATP-binding</keyword>
<comment type="subcellular location">
    <subcellularLocation>
        <location evidence="9">Cytoplasm</location>
    </subcellularLocation>
</comment>
<feature type="binding site" evidence="9">
    <location>
        <begin position="87"/>
        <end position="89"/>
    </location>
    <ligand>
        <name>ATP</name>
        <dbReference type="ChEBI" id="CHEBI:30616"/>
    </ligand>
</feature>
<feature type="binding site" evidence="9">
    <location>
        <position position="17"/>
    </location>
    <ligand>
        <name>ATP</name>
        <dbReference type="ChEBI" id="CHEBI:30616"/>
    </ligand>
</feature>
<comment type="pathway">
    <text evidence="9">Cofactor biosynthesis; coenzyme A biosynthesis; CoA from (R)-pantothenate: step 4/5.</text>
</comment>
<evidence type="ECO:0000256" key="8">
    <source>
        <dbReference type="ARBA" id="ARBA00029346"/>
    </source>
</evidence>
<dbReference type="GO" id="GO:0005524">
    <property type="term" value="F:ATP binding"/>
    <property type="evidence" value="ECO:0007669"/>
    <property type="project" value="UniProtKB-KW"/>
</dbReference>
<dbReference type="PRINTS" id="PR01020">
    <property type="entry name" value="LPSBIOSNTHSS"/>
</dbReference>
<proteinExistence type="inferred from homology"/>
<dbReference type="UniPathway" id="UPA00241">
    <property type="reaction ID" value="UER00355"/>
</dbReference>
<evidence type="ECO:0000256" key="2">
    <source>
        <dbReference type="ARBA" id="ARBA00022679"/>
    </source>
</evidence>
<dbReference type="SUPFAM" id="SSF52374">
    <property type="entry name" value="Nucleotidylyl transferase"/>
    <property type="match status" value="1"/>
</dbReference>
<dbReference type="PANTHER" id="PTHR21342:SF1">
    <property type="entry name" value="PHOSPHOPANTETHEINE ADENYLYLTRANSFERASE"/>
    <property type="match status" value="1"/>
</dbReference>
<dbReference type="Gene3D" id="3.40.50.620">
    <property type="entry name" value="HUPs"/>
    <property type="match status" value="1"/>
</dbReference>
<sequence length="163" mass="18278">MPVAIYPGSFDPLTNGHLSLIQRGLKMFDRLIVAIAVNPKKTPLFSLEERKVLIREACQDDRVEVDSFQGLLVEYAKQRQVHVLIRGLRAVSDFEYEFQLANMNRKLAPGIETVFMMTGEDYFYISSQLVREVASLGGDVSGLVPANVNAKLLEKFGHTPPKP</sequence>
<keyword evidence="3 9" id="KW-0548">Nucleotidyltransferase</keyword>
<dbReference type="Pfam" id="PF01467">
    <property type="entry name" value="CTP_transf_like"/>
    <property type="match status" value="1"/>
</dbReference>
<feature type="domain" description="Cytidyltransferase-like" evidence="10">
    <location>
        <begin position="5"/>
        <end position="132"/>
    </location>
</feature>
<dbReference type="NCBIfam" id="TIGR00125">
    <property type="entry name" value="cyt_tran_rel"/>
    <property type="match status" value="1"/>
</dbReference>
<feature type="binding site" evidence="9">
    <location>
        <position position="72"/>
    </location>
    <ligand>
        <name>substrate</name>
    </ligand>
</feature>